<proteinExistence type="predicted"/>
<evidence type="ECO:0000313" key="1">
    <source>
        <dbReference type="EMBL" id="RHW44014.1"/>
    </source>
</evidence>
<dbReference type="Proteomes" id="UP000285376">
    <property type="component" value="Unassembled WGS sequence"/>
</dbReference>
<evidence type="ECO:0000313" key="2">
    <source>
        <dbReference type="Proteomes" id="UP000285376"/>
    </source>
</evidence>
<reference evidence="1 2" key="1">
    <citation type="submission" date="2018-08" db="EMBL/GenBank/DDBJ databases">
        <title>Whole genome sequence analysis of Dermacoccus abyssi bacteria isolated from Deep Mariana trench Micromonospora spp reveals genes involved in the environmental adaptation and production of secondary metabolites.</title>
        <authorList>
            <person name="Abdel-Mageed W.M."/>
            <person name="Lehri B."/>
            <person name="Nouioui I."/>
            <person name="Goodfellow I."/>
            <person name="Jaspars M."/>
            <person name="Karlyshev A."/>
        </authorList>
    </citation>
    <scope>NUCLEOTIDE SEQUENCE [LARGE SCALE GENOMIC DNA]</scope>
    <source>
        <strain evidence="1 2">MT1.1</strain>
    </source>
</reference>
<organism evidence="1 2">
    <name type="scientific">Dermacoccus abyssi</name>
    <dbReference type="NCBI Taxonomy" id="322596"/>
    <lineage>
        <taxon>Bacteria</taxon>
        <taxon>Bacillati</taxon>
        <taxon>Actinomycetota</taxon>
        <taxon>Actinomycetes</taxon>
        <taxon>Micrococcales</taxon>
        <taxon>Dermacoccaceae</taxon>
        <taxon>Dermacoccus</taxon>
    </lineage>
</organism>
<sequence length="105" mass="11330">MASMSKPTSEFSQFCADEVVALRRAQPTTAEGVVALVRVFDPADAGSRADAVYSGPDLFEQISPAGWQIEWREDACWLAVHPETGSRLGHYEGLLYAEPSLAATA</sequence>
<name>A0A417Z0R7_9MICO</name>
<gene>
    <name evidence="1" type="ORF">D1832_13740</name>
</gene>
<accession>A0A417Z0R7</accession>
<dbReference type="AlphaFoldDB" id="A0A417Z0R7"/>
<protein>
    <submittedName>
        <fullName evidence="1">Uncharacterized protein</fullName>
    </submittedName>
</protein>
<comment type="caution">
    <text evidence="1">The sequence shown here is derived from an EMBL/GenBank/DDBJ whole genome shotgun (WGS) entry which is preliminary data.</text>
</comment>
<dbReference type="EMBL" id="QWLM01000021">
    <property type="protein sequence ID" value="RHW44014.1"/>
    <property type="molecule type" value="Genomic_DNA"/>
</dbReference>